<comment type="similarity">
    <text evidence="2 13">Belongs to the TET family.</text>
</comment>
<feature type="compositionally biased region" description="Polar residues" evidence="14">
    <location>
        <begin position="1424"/>
        <end position="1442"/>
    </location>
</feature>
<evidence type="ECO:0000256" key="5">
    <source>
        <dbReference type="ARBA" id="ARBA00022771"/>
    </source>
</evidence>
<organism evidence="16 17">
    <name type="scientific">Umbra pygmaea</name>
    <name type="common">Eastern mudminnow</name>
    <dbReference type="NCBI Taxonomy" id="75934"/>
    <lineage>
        <taxon>Eukaryota</taxon>
        <taxon>Metazoa</taxon>
        <taxon>Chordata</taxon>
        <taxon>Craniata</taxon>
        <taxon>Vertebrata</taxon>
        <taxon>Euteleostomi</taxon>
        <taxon>Actinopterygii</taxon>
        <taxon>Neopterygii</taxon>
        <taxon>Teleostei</taxon>
        <taxon>Protacanthopterygii</taxon>
        <taxon>Esociformes</taxon>
        <taxon>Umbridae</taxon>
        <taxon>Umbra</taxon>
    </lineage>
</organism>
<evidence type="ECO:0000256" key="4">
    <source>
        <dbReference type="ARBA" id="ARBA00022723"/>
    </source>
</evidence>
<comment type="cofactor">
    <cofactor evidence="13">
        <name>Zn(2+)</name>
        <dbReference type="ChEBI" id="CHEBI:29105"/>
    </cofactor>
    <text evidence="13">The zinc ions have a structural role.</text>
</comment>
<feature type="region of interest" description="Disordered" evidence="14">
    <location>
        <begin position="1859"/>
        <end position="1984"/>
    </location>
</feature>
<evidence type="ECO:0000256" key="7">
    <source>
        <dbReference type="ARBA" id="ARBA00022964"/>
    </source>
</evidence>
<feature type="compositionally biased region" description="Basic and acidic residues" evidence="14">
    <location>
        <begin position="1182"/>
        <end position="1209"/>
    </location>
</feature>
<dbReference type="PROSITE" id="PS51058">
    <property type="entry name" value="ZF_CXXC"/>
    <property type="match status" value="1"/>
</dbReference>
<keyword evidence="17" id="KW-1185">Reference proteome</keyword>
<keyword evidence="6 13" id="KW-0862">Zinc</keyword>
<feature type="compositionally biased region" description="Basic residues" evidence="14">
    <location>
        <begin position="1268"/>
        <end position="1284"/>
    </location>
</feature>
<feature type="region of interest" description="Disordered" evidence="14">
    <location>
        <begin position="2166"/>
        <end position="2214"/>
    </location>
</feature>
<dbReference type="GO" id="GO:0005634">
    <property type="term" value="C:nucleus"/>
    <property type="evidence" value="ECO:0007669"/>
    <property type="project" value="UniProtKB-UniRule"/>
</dbReference>
<dbReference type="SMART" id="SM01333">
    <property type="entry name" value="Tet_JBP"/>
    <property type="match status" value="1"/>
</dbReference>
<dbReference type="InterPro" id="IPR002857">
    <property type="entry name" value="Znf_CXXC"/>
</dbReference>
<keyword evidence="3" id="KW-0158">Chromosome</keyword>
<keyword evidence="4 13" id="KW-0479">Metal-binding</keyword>
<keyword evidence="5 12" id="KW-0863">Zinc-finger</keyword>
<evidence type="ECO:0000313" key="17">
    <source>
        <dbReference type="Proteomes" id="UP001557470"/>
    </source>
</evidence>
<dbReference type="InterPro" id="IPR046942">
    <property type="entry name" value="TET_oxygenase"/>
</dbReference>
<dbReference type="EC" id="1.14.11.80" evidence="13"/>
<dbReference type="InterPro" id="IPR040175">
    <property type="entry name" value="TET1/2/3"/>
</dbReference>
<evidence type="ECO:0000256" key="1">
    <source>
        <dbReference type="ARBA" id="ARBA00004286"/>
    </source>
</evidence>
<gene>
    <name evidence="16" type="ORF">UPYG_G00326270</name>
</gene>
<dbReference type="EMBL" id="JAGEUA010000010">
    <property type="protein sequence ID" value="KAL0964599.1"/>
    <property type="molecule type" value="Genomic_DNA"/>
</dbReference>
<dbReference type="GO" id="GO:0141166">
    <property type="term" value="P:chromosomal 5-methylcytosine DNA demethylation pathway"/>
    <property type="evidence" value="ECO:0007669"/>
    <property type="project" value="UniProtKB-UniRule"/>
</dbReference>
<dbReference type="GO" id="GO:0005694">
    <property type="term" value="C:chromosome"/>
    <property type="evidence" value="ECO:0007669"/>
    <property type="project" value="UniProtKB-SubCell"/>
</dbReference>
<dbReference type="Proteomes" id="UP001557470">
    <property type="component" value="Unassembled WGS sequence"/>
</dbReference>
<feature type="compositionally biased region" description="Polar residues" evidence="14">
    <location>
        <begin position="1233"/>
        <end position="1244"/>
    </location>
</feature>
<feature type="region of interest" description="Disordered" evidence="14">
    <location>
        <begin position="126"/>
        <end position="225"/>
    </location>
</feature>
<comment type="subcellular location">
    <subcellularLocation>
        <location evidence="1">Chromosome</location>
    </subcellularLocation>
</comment>
<feature type="region of interest" description="Disordered" evidence="14">
    <location>
        <begin position="1424"/>
        <end position="1446"/>
    </location>
</feature>
<evidence type="ECO:0000259" key="15">
    <source>
        <dbReference type="PROSITE" id="PS51058"/>
    </source>
</evidence>
<dbReference type="Pfam" id="PF12851">
    <property type="entry name" value="Tet_JBP"/>
    <property type="match status" value="1"/>
</dbReference>
<evidence type="ECO:0000256" key="14">
    <source>
        <dbReference type="SAM" id="MobiDB-lite"/>
    </source>
</evidence>
<dbReference type="GO" id="GO:0010468">
    <property type="term" value="P:regulation of gene expression"/>
    <property type="evidence" value="ECO:0007669"/>
    <property type="project" value="UniProtKB-ARBA"/>
</dbReference>
<evidence type="ECO:0000256" key="10">
    <source>
        <dbReference type="ARBA" id="ARBA00047840"/>
    </source>
</evidence>
<dbReference type="PANTHER" id="PTHR23358">
    <property type="entry name" value="METHYLCYTOSINE DIOXYGENASE TET"/>
    <property type="match status" value="1"/>
</dbReference>
<protein>
    <recommendedName>
        <fullName evidence="13">Methylcytosine dioxygenase TET</fullName>
        <ecNumber evidence="13">1.14.11.80</ecNumber>
    </recommendedName>
</protein>
<accession>A0ABD0W1A6</accession>
<feature type="region of interest" description="Disordered" evidence="14">
    <location>
        <begin position="1"/>
        <end position="90"/>
    </location>
</feature>
<feature type="compositionally biased region" description="Basic and acidic residues" evidence="14">
    <location>
        <begin position="2166"/>
        <end position="2180"/>
    </location>
</feature>
<dbReference type="GO" id="GO:0008270">
    <property type="term" value="F:zinc ion binding"/>
    <property type="evidence" value="ECO:0007669"/>
    <property type="project" value="UniProtKB-UniRule"/>
</dbReference>
<evidence type="ECO:0000256" key="11">
    <source>
        <dbReference type="ARBA" id="ARBA00049431"/>
    </source>
</evidence>
<keyword evidence="7 13" id="KW-0223">Dioxygenase</keyword>
<evidence type="ECO:0000256" key="9">
    <source>
        <dbReference type="ARBA" id="ARBA00023004"/>
    </source>
</evidence>
<evidence type="ECO:0000256" key="6">
    <source>
        <dbReference type="ARBA" id="ARBA00022833"/>
    </source>
</evidence>
<evidence type="ECO:0000256" key="2">
    <source>
        <dbReference type="ARBA" id="ARBA00007502"/>
    </source>
</evidence>
<keyword evidence="9 13" id="KW-0408">Iron</keyword>
<dbReference type="InterPro" id="IPR024779">
    <property type="entry name" value="2OGFeDO_JBP1/TET_oxygenase_dom"/>
</dbReference>
<feature type="compositionally biased region" description="Polar residues" evidence="14">
    <location>
        <begin position="531"/>
        <end position="547"/>
    </location>
</feature>
<feature type="compositionally biased region" description="Polar residues" evidence="14">
    <location>
        <begin position="379"/>
        <end position="388"/>
    </location>
</feature>
<feature type="region of interest" description="Disordered" evidence="14">
    <location>
        <begin position="582"/>
        <end position="645"/>
    </location>
</feature>
<feature type="region of interest" description="Disordered" evidence="14">
    <location>
        <begin position="245"/>
        <end position="273"/>
    </location>
</feature>
<evidence type="ECO:0000256" key="8">
    <source>
        <dbReference type="ARBA" id="ARBA00023002"/>
    </source>
</evidence>
<feature type="region of interest" description="Disordered" evidence="14">
    <location>
        <begin position="687"/>
        <end position="719"/>
    </location>
</feature>
<dbReference type="PANTHER" id="PTHR23358:SF2">
    <property type="entry name" value="METHYLCYTOSINE DIOXYGENASE TET1"/>
    <property type="match status" value="1"/>
</dbReference>
<feature type="region of interest" description="Disordered" evidence="14">
    <location>
        <begin position="1228"/>
        <end position="1286"/>
    </location>
</feature>
<proteinExistence type="inferred from homology"/>
<comment type="catalytic activity">
    <reaction evidence="11 13">
        <text>a 5-hydroxymethyl-2'-deoxycytidine in DNA + 2-oxoglutarate + O2 = a 5-formyl-2'-deoxycytidine in DNA + succinate + CO2 + H2O</text>
        <dbReference type="Rhea" id="RHEA:53828"/>
        <dbReference type="Rhea" id="RHEA-COMP:13315"/>
        <dbReference type="Rhea" id="RHEA-COMP:13656"/>
        <dbReference type="ChEBI" id="CHEBI:15377"/>
        <dbReference type="ChEBI" id="CHEBI:15379"/>
        <dbReference type="ChEBI" id="CHEBI:16526"/>
        <dbReference type="ChEBI" id="CHEBI:16810"/>
        <dbReference type="ChEBI" id="CHEBI:30031"/>
        <dbReference type="ChEBI" id="CHEBI:136731"/>
        <dbReference type="ChEBI" id="CHEBI:137731"/>
        <dbReference type="EC" id="1.14.11.80"/>
    </reaction>
</comment>
<feature type="region of interest" description="Disordered" evidence="14">
    <location>
        <begin position="522"/>
        <end position="547"/>
    </location>
</feature>
<feature type="compositionally biased region" description="Acidic residues" evidence="14">
    <location>
        <begin position="2196"/>
        <end position="2209"/>
    </location>
</feature>
<feature type="region of interest" description="Disordered" evidence="14">
    <location>
        <begin position="335"/>
        <end position="388"/>
    </location>
</feature>
<feature type="compositionally biased region" description="Polar residues" evidence="14">
    <location>
        <begin position="633"/>
        <end position="642"/>
    </location>
</feature>
<feature type="region of interest" description="Disordered" evidence="14">
    <location>
        <begin position="1062"/>
        <end position="1083"/>
    </location>
</feature>
<name>A0ABD0W1A6_UMBPY</name>
<feature type="compositionally biased region" description="Basic residues" evidence="14">
    <location>
        <begin position="1"/>
        <end position="10"/>
    </location>
</feature>
<comment type="catalytic activity">
    <reaction evidence="13">
        <text>a 5-methyl-2'-deoxycytidine in DNA + 2-oxoglutarate + O2 = a 5-hydroxymethyl-2'-deoxycytidine in DNA + succinate + CO2</text>
        <dbReference type="Rhea" id="RHEA:52636"/>
        <dbReference type="Rhea" id="RHEA-COMP:11370"/>
        <dbReference type="Rhea" id="RHEA-COMP:13315"/>
        <dbReference type="ChEBI" id="CHEBI:15379"/>
        <dbReference type="ChEBI" id="CHEBI:16526"/>
        <dbReference type="ChEBI" id="CHEBI:16810"/>
        <dbReference type="ChEBI" id="CHEBI:30031"/>
        <dbReference type="ChEBI" id="CHEBI:85454"/>
        <dbReference type="ChEBI" id="CHEBI:136731"/>
        <dbReference type="EC" id="1.14.11.80"/>
    </reaction>
</comment>
<dbReference type="GO" id="GO:0070579">
    <property type="term" value="F:DNA 5-methylcytosine dioxygenase activity"/>
    <property type="evidence" value="ECO:0007669"/>
    <property type="project" value="UniProtKB-UniRule"/>
</dbReference>
<evidence type="ECO:0000256" key="12">
    <source>
        <dbReference type="PROSITE-ProRule" id="PRU00509"/>
    </source>
</evidence>
<keyword evidence="8 13" id="KW-0560">Oxidoreductase</keyword>
<feature type="compositionally biased region" description="Polar residues" evidence="14">
    <location>
        <begin position="1062"/>
        <end position="1079"/>
    </location>
</feature>
<feature type="compositionally biased region" description="Polar residues" evidence="14">
    <location>
        <begin position="582"/>
        <end position="594"/>
    </location>
</feature>
<comment type="cofactor">
    <cofactor evidence="13">
        <name>Fe(2+)</name>
        <dbReference type="ChEBI" id="CHEBI:29033"/>
    </cofactor>
    <text evidence="13">Binds 1 Fe(2+) ion per subunit.</text>
</comment>
<dbReference type="GO" id="GO:0010557">
    <property type="term" value="P:positive regulation of macromolecule biosynthetic process"/>
    <property type="evidence" value="ECO:0007669"/>
    <property type="project" value="UniProtKB-ARBA"/>
</dbReference>
<feature type="compositionally biased region" description="Polar residues" evidence="14">
    <location>
        <begin position="13"/>
        <end position="49"/>
    </location>
</feature>
<feature type="compositionally biased region" description="Polar residues" evidence="14">
    <location>
        <begin position="1943"/>
        <end position="1956"/>
    </location>
</feature>
<sequence length="2250" mass="245849">MPPKPSKRHCPPQTRNSSKVIPTTAAKRQTSNSRKPRGNTSESPQSTLEPTRRSTTRSQAQPARKPGRSGVAKLGSPRPCSSHAKVNHAIVGVTRSVNLRSRGIPQIQHGLGEDPPERRMSLRGMGVSKQFPPLAVKPSRGGKTVRGRGVKVGRGPGGRRGIQKGPNSSLPDRVEASVTKQKKNIVDHGGEHLPINQNVKPDNATRVDKQVPGGGPESDGKPLNLVRDNSAIDEKQEELVVYNGDAAGSNTQGKTAGHSGEGKHAKPTCVDQPEEKLVGNIDKRTSCELRGSASVDMPDELFGSEGEDNAKIKLGVEQLHVPGDTATRVAEQCGGQRLAKEEEEAAEEKQEVMDEGKRSEVKETVEREENEEHQERAVTSRSPNTSNSVSVLQVLQPPLQGEALAAQSHLPSHSVTAIHQTSELASPSPPPHPPCPLNLTLSDDMKVENQGAKPIQLPQVVEKCDPLKLPSHFCETSQADPSSHSVAFLSKPHNPLCVENPSTNQSLECPIPPEARQPIRQVDKDKENSRAAASQSNAKETPSPLSHLYSNMQVSATVSELNKDFSITVSVPDLDPVPKNHSNFSDVLPSSPSVPYTEKQVFTAGPDSNEKKVSDVDSVPKTNDKNQAEQPALLQNTINGSDPITDIEPVSLSDLVSDPNTPSIPYMGSLSSKFSFTFSCSSESTQSSYSFDTESEPGYGDPSPPGQPSLGPGALEEETSLSRRLRITQRRERKKRSRCGACEPCLRKINCGQCSCCLNRRTGHQICKLRKCMELRKRKPTSVLPLTATQVVQDGGSVNGRSPIQMKKEDEDGCIRHTHTLHSLTVAPVQDVRPAVLIKQEPGLQHADDKNRHSCLGTFQNGVDEILAKTNCDQLTSGLKLDPVSPRTLQSELKTTTKTQCTKECSEPGYAPPDDTMAAPLKKVKLEKPWVWSMEQSSTPLDGDHVYEDALSTLAAVVCFSITDRKGLEEKLCSSRSPVLRSFKTEEEDFKVDSKVDVCIKSTVISPLNRQDVIVKREQPSPELSRPSVQSLVEERNISNDQAIAVEALTLLAAIPQCPTESFQMDTQGQNPTTTSTHLPNRDPLFQNAKLPTGLMSNRVLVISSPSNQTSVIRSPVARQCHVIQGHTRSPVTPVKPSQDALVDARSDCERVPYNNTERGGPNLCRKADHGPGSPYNTCEGTFRERKDMEKNSQEATERNVGKTGRNRDEEEVAAQLAELAFIIQSRHKQQGFHPSQHSENNPPRGTPVSAIKYNHNPQHAPLNNKKTPVKKPRTTPYKPRKKKGTEGVEIEGYNTNHRTPLSKRTPNGKTLHSARLSKVLLQPKGSAFLPQTQMDLERYLAEAQEKQRQLFYYSSSHSGIKYQKSSGAIRSQCQGFGDGKAQGPHLNGHHSALPNGYLGLSQGQGVKAGHECEKTLNSQVSQPCANLKASSTNPSFTSMDSSNHRNDLKQGLPNGYPSMGQQRGYCKVESSGSVTVLSTSADGNLDLAEESTPTKHNVNSFLESPLRFLDTPTRNLLNTPSKKLSEIPSCGCVEQIIEKEEGPYYTHLGAGPSVSAVREMMENRFGEKGTAVRMEVVIYTGKEGRSSQGCPIAKWVIRRGSEEEKLLCLVRQRAGHRCENAVLVILILAWEGVPRSVADHLYQDLTQTLCKHGSPTSRRCALNEDRTCACQGLDPDTCGASFSFGCSWSMYFNGCKFARSKIPRKFRLLGDVPQEEEKLENRLQSLATDLAPVYQRLAPEAFQNQVDQEQAGRNCRLGQKPGRPFSGVTACIDFCAHAHKDTHNMNNGSTVVCTLTKEDNRAVRNTPEDEQLHVLPLYKISQRDEFGYAEGQWDKIHTGALQVLSAFPREVRLLAEPVKSARKRRQEAKLKAQADKQAAAQDRKPGQSPSTPGKVKGETPNKGFKRTCAADQSPLLKTELQSYSPRPGSVGTYLTKGVPPSTYHQSNSTYSTPPGRSTPGLGALPNHGPSLPGSPYTVPPGAPLHYETLREAVNGYSPEHIRKQPANPGVIQSTTLSSPLPFIEGLHGRLNGLLQAAAEIEVRDGVGDHVLAHGAPHSPLLPSQAHPSDLPNQEEVKQEQEEVWSDSEHNFLDNDIGGVAVAPSHGSVLIECARRELHATTPILRPDRSHPTRISLVFYQHKSLNEPEHGIHMWEAKMARREREREAEAEAERLGRGLEEASTVTAKRGNGASDEGVEPEETAEEEGQGENKGLLKVPTRQAVTVPRDGVVTVSPYALTQVTGPYNRWT</sequence>
<comment type="catalytic activity">
    <reaction evidence="10 13">
        <text>a 5-formyl-2'-deoxycytidine in DNA + 2-oxoglutarate + O2 = a 5-carboxyl-2'-deoxycytidine in DNA + succinate + CO2 + H(+)</text>
        <dbReference type="Rhea" id="RHEA:53832"/>
        <dbReference type="Rhea" id="RHEA-COMP:13656"/>
        <dbReference type="Rhea" id="RHEA-COMP:13657"/>
        <dbReference type="ChEBI" id="CHEBI:15378"/>
        <dbReference type="ChEBI" id="CHEBI:15379"/>
        <dbReference type="ChEBI" id="CHEBI:16526"/>
        <dbReference type="ChEBI" id="CHEBI:16810"/>
        <dbReference type="ChEBI" id="CHEBI:30031"/>
        <dbReference type="ChEBI" id="CHEBI:137731"/>
        <dbReference type="ChEBI" id="CHEBI:137732"/>
        <dbReference type="EC" id="1.14.11.80"/>
    </reaction>
</comment>
<comment type="function">
    <text evidence="13">Dioxygenase that catalyzes the conversion of the modified genomic base 5-methylcytosine (5mC) into 5-hydroxymethylcytosine (5hmC) and plays a key role in epigenetic chromatin reprogramming during embryonic development.</text>
</comment>
<evidence type="ECO:0000256" key="3">
    <source>
        <dbReference type="ARBA" id="ARBA00022454"/>
    </source>
</evidence>
<evidence type="ECO:0000313" key="16">
    <source>
        <dbReference type="EMBL" id="KAL0964599.1"/>
    </source>
</evidence>
<evidence type="ECO:0000256" key="13">
    <source>
        <dbReference type="RuleBase" id="RU367064"/>
    </source>
</evidence>
<comment type="caution">
    <text evidence="16">The sequence shown here is derived from an EMBL/GenBank/DDBJ whole genome shotgun (WGS) entry which is preliminary data.</text>
</comment>
<reference evidence="16 17" key="1">
    <citation type="submission" date="2024-06" db="EMBL/GenBank/DDBJ databases">
        <authorList>
            <person name="Pan Q."/>
            <person name="Wen M."/>
            <person name="Jouanno E."/>
            <person name="Zahm M."/>
            <person name="Klopp C."/>
            <person name="Cabau C."/>
            <person name="Louis A."/>
            <person name="Berthelot C."/>
            <person name="Parey E."/>
            <person name="Roest Crollius H."/>
            <person name="Montfort J."/>
            <person name="Robinson-Rechavi M."/>
            <person name="Bouchez O."/>
            <person name="Lampietro C."/>
            <person name="Lopez Roques C."/>
            <person name="Donnadieu C."/>
            <person name="Postlethwait J."/>
            <person name="Bobe J."/>
            <person name="Verreycken H."/>
            <person name="Guiguen Y."/>
        </authorList>
    </citation>
    <scope>NUCLEOTIDE SEQUENCE [LARGE SCALE GENOMIC DNA]</scope>
    <source>
        <strain evidence="16">Up_M1</strain>
        <tissue evidence="16">Testis</tissue>
    </source>
</reference>
<feature type="compositionally biased region" description="Basic and acidic residues" evidence="14">
    <location>
        <begin position="347"/>
        <end position="367"/>
    </location>
</feature>
<feature type="domain" description="CXXC-type" evidence="15">
    <location>
        <begin position="732"/>
        <end position="773"/>
    </location>
</feature>
<feature type="region of interest" description="Disordered" evidence="14">
    <location>
        <begin position="1176"/>
        <end position="1209"/>
    </location>
</feature>